<gene>
    <name evidence="2" type="ORF">FL583_31255</name>
</gene>
<feature type="domain" description="DUF4062" evidence="1">
    <location>
        <begin position="9"/>
        <end position="96"/>
    </location>
</feature>
<reference evidence="2 3" key="1">
    <citation type="submission" date="2019-07" db="EMBL/GenBank/DDBJ databases">
        <title>Cryptosporangium phraense sp. nov., isolated from plant litter.</title>
        <authorList>
            <person name="Suriyachadkun C."/>
        </authorList>
    </citation>
    <scope>NUCLEOTIDE SEQUENCE [LARGE SCALE GENOMIC DNA]</scope>
    <source>
        <strain evidence="2 3">A-T 5661</strain>
    </source>
</reference>
<evidence type="ECO:0000259" key="1">
    <source>
        <dbReference type="Pfam" id="PF13271"/>
    </source>
</evidence>
<evidence type="ECO:0000313" key="2">
    <source>
        <dbReference type="EMBL" id="TQS41041.1"/>
    </source>
</evidence>
<protein>
    <submittedName>
        <fullName evidence="2">DUF4062 domain-containing protein</fullName>
    </submittedName>
</protein>
<dbReference type="OrthoDB" id="72299at2"/>
<dbReference type="Pfam" id="PF13271">
    <property type="entry name" value="DUF4062"/>
    <property type="match status" value="1"/>
</dbReference>
<dbReference type="RefSeq" id="WP_142708471.1">
    <property type="nucleotide sequence ID" value="NZ_VIRS01000030.1"/>
</dbReference>
<evidence type="ECO:0000313" key="3">
    <source>
        <dbReference type="Proteomes" id="UP000317982"/>
    </source>
</evidence>
<comment type="caution">
    <text evidence="2">The sequence shown here is derived from an EMBL/GenBank/DDBJ whole genome shotgun (WGS) entry which is preliminary data.</text>
</comment>
<dbReference type="Proteomes" id="UP000317982">
    <property type="component" value="Unassembled WGS sequence"/>
</dbReference>
<dbReference type="InParanoid" id="A0A545AI99"/>
<keyword evidence="3" id="KW-1185">Reference proteome</keyword>
<dbReference type="EMBL" id="VIRS01000030">
    <property type="protein sequence ID" value="TQS41041.1"/>
    <property type="molecule type" value="Genomic_DNA"/>
</dbReference>
<name>A0A545AI99_9ACTN</name>
<dbReference type="Pfam" id="PF08310">
    <property type="entry name" value="LGFP"/>
    <property type="match status" value="1"/>
</dbReference>
<accession>A0A545AI99</accession>
<proteinExistence type="predicted"/>
<sequence>MAGRTAPLRVFLSCTSELAAPRGESFVDAAIRAVNRAGHAPDHMQWFGASADTPVDESERRVRGSNLFVGLLGHRYGTEVPDRSGVSYTEAEFDAAVEAGIPRLIFLRDGVPTDVEQRQVVFRAKASEAVVDRFETPGELELRLFAALTRHAEDHDDALVDRLVRILRRDPVPDAARAVRALPPERAARALAEADAQDAADVLGHLASPGIMAGSWAGSALAAMKPRRADAILDLVGDRFTAARLRAARRAATAIADASAKSAALGDATEPMTAAGPSPRNTLGYVQRFARGTITWTPTGGTRVLTADIADCFDRHGGTTGVLGFPIGALQAVPHSPFGTRGGFQEFEGNVSGNGVVRRTEHGAFASWGPLAEYHRSTPGLGFPLGDLVIVPGLAKPGFYQEYEAGIVTWTDSAGGQILRDEIAEEHLGNGGGIVFATGPAEPSPRSPQGTDGVTQRVEVADGAYERGFADRLFAPRPQVVRTTSSLEVDVTVRPAVAYSSDVGGTVVLSDRVDERYAEAGGTGGPLGFPLEAVRWPWPAQPFEGGVMSREGVVVSGAIHSLLRADRALAARLGEPEENKQGAIQFFANGVVTIRNGIAEPWVRP</sequence>
<dbReference type="InterPro" id="IPR013207">
    <property type="entry name" value="LGFP"/>
</dbReference>
<dbReference type="InterPro" id="IPR025139">
    <property type="entry name" value="DUF4062"/>
</dbReference>
<organism evidence="2 3">
    <name type="scientific">Cryptosporangium phraense</name>
    <dbReference type="NCBI Taxonomy" id="2593070"/>
    <lineage>
        <taxon>Bacteria</taxon>
        <taxon>Bacillati</taxon>
        <taxon>Actinomycetota</taxon>
        <taxon>Actinomycetes</taxon>
        <taxon>Cryptosporangiales</taxon>
        <taxon>Cryptosporangiaceae</taxon>
        <taxon>Cryptosporangium</taxon>
    </lineage>
</organism>
<dbReference type="AlphaFoldDB" id="A0A545AI99"/>